<dbReference type="Gene3D" id="6.10.140.1960">
    <property type="match status" value="1"/>
</dbReference>
<reference evidence="7" key="1">
    <citation type="submission" date="2016-10" db="EMBL/GenBank/DDBJ databases">
        <authorList>
            <person name="Varghese N."/>
            <person name="Submissions S."/>
        </authorList>
    </citation>
    <scope>NUCLEOTIDE SEQUENCE [LARGE SCALE GENOMIC DNA]</scope>
    <source>
        <strain evidence="7">NRRL B-51270</strain>
    </source>
</reference>
<dbReference type="InterPro" id="IPR030907">
    <property type="entry name" value="Ferrit_encaps"/>
</dbReference>
<evidence type="ECO:0008006" key="8">
    <source>
        <dbReference type="Google" id="ProtNLM"/>
    </source>
</evidence>
<sequence>MSNEGYHEPTSELSDESRDMHRAIVSLMEELEAVDWYNQRMDATKDEELRKLLQHNRDEEKEHAAMMLEWIRRRDPGFDEQLRKFLFKDAPIDHD</sequence>
<dbReference type="InterPro" id="IPR054581">
    <property type="entry name" value="EncFtn-like"/>
</dbReference>
<dbReference type="EMBL" id="LT629736">
    <property type="protein sequence ID" value="SDR71803.1"/>
    <property type="molecule type" value="Genomic_DNA"/>
</dbReference>
<dbReference type="CDD" id="cd00657">
    <property type="entry name" value="Ferritin_like"/>
    <property type="match status" value="1"/>
</dbReference>
<protein>
    <recommendedName>
        <fullName evidence="8">Ferritin</fullName>
    </recommendedName>
</protein>
<dbReference type="GO" id="GO:0046872">
    <property type="term" value="F:metal ion binding"/>
    <property type="evidence" value="ECO:0007669"/>
    <property type="project" value="UniProtKB-KW"/>
</dbReference>
<keyword evidence="7" id="KW-1185">Reference proteome</keyword>
<dbReference type="Pfam" id="PF22277">
    <property type="entry name" value="EncFtn-like"/>
    <property type="match status" value="1"/>
</dbReference>
<keyword evidence="2" id="KW-0479">Metal-binding</keyword>
<name>A0A1H1LBD9_9GAMM</name>
<evidence type="ECO:0000313" key="7">
    <source>
        <dbReference type="Proteomes" id="UP000243207"/>
    </source>
</evidence>
<dbReference type="GO" id="GO:0006879">
    <property type="term" value="P:intracellular iron ion homeostasis"/>
    <property type="evidence" value="ECO:0007669"/>
    <property type="project" value="UniProtKB-KW"/>
</dbReference>
<dbReference type="STRING" id="487184.SAMN05216421_0114"/>
<dbReference type="AlphaFoldDB" id="A0A1H1LBD9"/>
<dbReference type="OrthoDB" id="9796238at2"/>
<dbReference type="Proteomes" id="UP000243207">
    <property type="component" value="Chromosome I"/>
</dbReference>
<dbReference type="GO" id="GO:0004322">
    <property type="term" value="F:ferroxidase activity"/>
    <property type="evidence" value="ECO:0007669"/>
    <property type="project" value="InterPro"/>
</dbReference>
<dbReference type="GO" id="GO:0140737">
    <property type="term" value="C:encapsulin nanocompartment"/>
    <property type="evidence" value="ECO:0007669"/>
    <property type="project" value="UniProtKB-SubCell"/>
</dbReference>
<comment type="subcellular location">
    <subcellularLocation>
        <location evidence="4">Encapsulin nanocompartment</location>
    </subcellularLocation>
</comment>
<evidence type="ECO:0000256" key="3">
    <source>
        <dbReference type="ARBA" id="ARBA00023004"/>
    </source>
</evidence>
<dbReference type="NCBIfam" id="TIGR04535">
    <property type="entry name" value="ferrit_encaps"/>
    <property type="match status" value="1"/>
</dbReference>
<evidence type="ECO:0000256" key="4">
    <source>
        <dbReference type="ARBA" id="ARBA00033738"/>
    </source>
</evidence>
<keyword evidence="5" id="KW-1284">Encapsulin nanocompartment</keyword>
<organism evidence="6 7">
    <name type="scientific">Halopseudomonas xinjiangensis</name>
    <dbReference type="NCBI Taxonomy" id="487184"/>
    <lineage>
        <taxon>Bacteria</taxon>
        <taxon>Pseudomonadati</taxon>
        <taxon>Pseudomonadota</taxon>
        <taxon>Gammaproteobacteria</taxon>
        <taxon>Pseudomonadales</taxon>
        <taxon>Pseudomonadaceae</taxon>
        <taxon>Halopseudomonas</taxon>
    </lineage>
</organism>
<gene>
    <name evidence="6" type="ORF">SAMN05216421_0114</name>
</gene>
<evidence type="ECO:0000256" key="2">
    <source>
        <dbReference type="ARBA" id="ARBA00022723"/>
    </source>
</evidence>
<dbReference type="RefSeq" id="WP_093391179.1">
    <property type="nucleotide sequence ID" value="NZ_LT629736.1"/>
</dbReference>
<evidence type="ECO:0000256" key="1">
    <source>
        <dbReference type="ARBA" id="ARBA00022434"/>
    </source>
</evidence>
<evidence type="ECO:0000313" key="6">
    <source>
        <dbReference type="EMBL" id="SDR71803.1"/>
    </source>
</evidence>
<accession>A0A1H1LBD9</accession>
<keyword evidence="3" id="KW-0408">Iron</keyword>
<dbReference type="SUPFAM" id="SSF47240">
    <property type="entry name" value="Ferritin-like"/>
    <property type="match status" value="1"/>
</dbReference>
<keyword evidence="1" id="KW-0409">Iron storage</keyword>
<proteinExistence type="predicted"/>
<dbReference type="InterPro" id="IPR009078">
    <property type="entry name" value="Ferritin-like_SF"/>
</dbReference>
<evidence type="ECO:0000256" key="5">
    <source>
        <dbReference type="ARBA" id="ARBA00033787"/>
    </source>
</evidence>